<dbReference type="OrthoDB" id="5432591at2"/>
<evidence type="ECO:0000313" key="2">
    <source>
        <dbReference type="Proteomes" id="UP000184603"/>
    </source>
</evidence>
<reference evidence="1 2" key="1">
    <citation type="submission" date="2016-12" db="EMBL/GenBank/DDBJ databases">
        <authorList>
            <person name="Song W.-J."/>
            <person name="Kurnit D.M."/>
        </authorList>
    </citation>
    <scope>NUCLEOTIDE SEQUENCE [LARGE SCALE GENOMIC DNA]</scope>
    <source>
        <strain evidence="1 2">DSM 18488</strain>
    </source>
</reference>
<dbReference type="Pfam" id="PF10133">
    <property type="entry name" value="CooT"/>
    <property type="match status" value="1"/>
</dbReference>
<dbReference type="STRING" id="1121416.SAMN02745220_01559"/>
<name>A0A1M7Y3K2_9BACT</name>
<gene>
    <name evidence="1" type="ORF">SAMN02745220_01559</name>
</gene>
<dbReference type="Proteomes" id="UP000184603">
    <property type="component" value="Unassembled WGS sequence"/>
</dbReference>
<keyword evidence="2" id="KW-1185">Reference proteome</keyword>
<proteinExistence type="predicted"/>
<protein>
    <submittedName>
        <fullName evidence="1">Predicted RNA-binding protein</fullName>
    </submittedName>
</protein>
<dbReference type="RefSeq" id="WP_073612898.1">
    <property type="nucleotide sequence ID" value="NZ_FRFE01000006.1"/>
</dbReference>
<dbReference type="EMBL" id="FRFE01000006">
    <property type="protein sequence ID" value="SHO46602.1"/>
    <property type="molecule type" value="Genomic_DNA"/>
</dbReference>
<dbReference type="InterPro" id="IPR019300">
    <property type="entry name" value="CooT"/>
</dbReference>
<accession>A0A1M7Y3K2</accession>
<organism evidence="1 2">
    <name type="scientific">Desulfopila aestuarii DSM 18488</name>
    <dbReference type="NCBI Taxonomy" id="1121416"/>
    <lineage>
        <taxon>Bacteria</taxon>
        <taxon>Pseudomonadati</taxon>
        <taxon>Thermodesulfobacteriota</taxon>
        <taxon>Desulfobulbia</taxon>
        <taxon>Desulfobulbales</taxon>
        <taxon>Desulfocapsaceae</taxon>
        <taxon>Desulfopila</taxon>
    </lineage>
</organism>
<sequence>MCEIRVVMEQDGVEELIMQNVTKLVVHDSSVAISSLFEGSKEIPNALIRNIDFLAGKVFLEQRS</sequence>
<evidence type="ECO:0000313" key="1">
    <source>
        <dbReference type="EMBL" id="SHO46602.1"/>
    </source>
</evidence>
<dbReference type="AlphaFoldDB" id="A0A1M7Y3K2"/>